<dbReference type="SUPFAM" id="SSF56784">
    <property type="entry name" value="HAD-like"/>
    <property type="match status" value="1"/>
</dbReference>
<evidence type="ECO:0000256" key="7">
    <source>
        <dbReference type="PIRSR" id="PIRSR031051-2"/>
    </source>
</evidence>
<dbReference type="Pfam" id="PF06888">
    <property type="entry name" value="Put_Phosphatase"/>
    <property type="match status" value="1"/>
</dbReference>
<dbReference type="OMA" id="HNLADCF"/>
<evidence type="ECO:0000256" key="1">
    <source>
        <dbReference type="ARBA" id="ARBA00001946"/>
    </source>
</evidence>
<dbReference type="InterPro" id="IPR006384">
    <property type="entry name" value="HAD_hydro_PyrdxlP_Pase-like"/>
</dbReference>
<name>E9G2T8_DAPPU</name>
<dbReference type="GO" id="GO:0016791">
    <property type="term" value="F:phosphatase activity"/>
    <property type="evidence" value="ECO:0000318"/>
    <property type="project" value="GO_Central"/>
</dbReference>
<feature type="binding site" evidence="8">
    <location>
        <position position="188"/>
    </location>
    <ligand>
        <name>Mg(2+)</name>
        <dbReference type="ChEBI" id="CHEBI:18420"/>
    </ligand>
</feature>
<dbReference type="FunCoup" id="E9G2T8">
    <property type="interactions" value="239"/>
</dbReference>
<dbReference type="InterPro" id="IPR036412">
    <property type="entry name" value="HAD-like_sf"/>
</dbReference>
<dbReference type="PANTHER" id="PTHR20889:SF12">
    <property type="entry name" value="LP01149P"/>
    <property type="match status" value="1"/>
</dbReference>
<evidence type="ECO:0000256" key="4">
    <source>
        <dbReference type="ARBA" id="ARBA00022801"/>
    </source>
</evidence>
<feature type="binding site" evidence="8">
    <location>
        <position position="20"/>
    </location>
    <ligand>
        <name>Mg(2+)</name>
        <dbReference type="ChEBI" id="CHEBI:18420"/>
    </ligand>
</feature>
<evidence type="ECO:0000256" key="3">
    <source>
        <dbReference type="ARBA" id="ARBA00022723"/>
    </source>
</evidence>
<dbReference type="PhylomeDB" id="E9G2T8"/>
<dbReference type="Gene3D" id="3.40.50.1000">
    <property type="entry name" value="HAD superfamily/HAD-like"/>
    <property type="match status" value="1"/>
</dbReference>
<dbReference type="EMBL" id="GL732530">
    <property type="protein sequence ID" value="EFX86450.1"/>
    <property type="molecule type" value="Genomic_DNA"/>
</dbReference>
<comment type="similarity">
    <text evidence="2">Belongs to the HAD-like hydrolase superfamily. PHOSPHO family.</text>
</comment>
<dbReference type="STRING" id="6669.E9G2T8"/>
<dbReference type="HOGENOM" id="CLU_068983_0_1_1"/>
<evidence type="ECO:0000313" key="9">
    <source>
        <dbReference type="EMBL" id="EFX86450.1"/>
    </source>
</evidence>
<evidence type="ECO:0008006" key="11">
    <source>
        <dbReference type="Google" id="ProtNLM"/>
    </source>
</evidence>
<dbReference type="eggNOG" id="KOG3120">
    <property type="taxonomic scope" value="Eukaryota"/>
</dbReference>
<evidence type="ECO:0000256" key="8">
    <source>
        <dbReference type="PIRSR" id="PIRSR031051-3"/>
    </source>
</evidence>
<feature type="active site" description="Nucleophile" evidence="6">
    <location>
        <position position="18"/>
    </location>
</feature>
<evidence type="ECO:0000256" key="6">
    <source>
        <dbReference type="PIRSR" id="PIRSR031051-1"/>
    </source>
</evidence>
<keyword evidence="4" id="KW-0378">Hydrolase</keyword>
<feature type="binding site" evidence="7">
    <location>
        <position position="107"/>
    </location>
    <ligand>
        <name>substrate</name>
    </ligand>
</feature>
<dbReference type="PIRSF" id="PIRSF031051">
    <property type="entry name" value="PyrdxlP_Pase_PHOSPHO2"/>
    <property type="match status" value="1"/>
</dbReference>
<keyword evidence="10" id="KW-1185">Reference proteome</keyword>
<proteinExistence type="inferred from homology"/>
<comment type="cofactor">
    <cofactor evidence="1 8">
        <name>Mg(2+)</name>
        <dbReference type="ChEBI" id="CHEBI:18420"/>
    </cofactor>
</comment>
<dbReference type="KEGG" id="dpx:DAPPUDRAFT_230482"/>
<keyword evidence="5 8" id="KW-0460">Magnesium</keyword>
<feature type="binding site" evidence="7">
    <location>
        <position position="29"/>
    </location>
    <ligand>
        <name>substrate</name>
    </ligand>
</feature>
<dbReference type="NCBIfam" id="TIGR01489">
    <property type="entry name" value="DKMTPPase-SF"/>
    <property type="match status" value="1"/>
</dbReference>
<dbReference type="NCBIfam" id="TIGR01488">
    <property type="entry name" value="HAD-SF-IB"/>
    <property type="match status" value="1"/>
</dbReference>
<keyword evidence="3 8" id="KW-0479">Metal-binding</keyword>
<dbReference type="InParanoid" id="E9G2T8"/>
<organism evidence="9 10">
    <name type="scientific">Daphnia pulex</name>
    <name type="common">Water flea</name>
    <dbReference type="NCBI Taxonomy" id="6669"/>
    <lineage>
        <taxon>Eukaryota</taxon>
        <taxon>Metazoa</taxon>
        <taxon>Ecdysozoa</taxon>
        <taxon>Arthropoda</taxon>
        <taxon>Crustacea</taxon>
        <taxon>Branchiopoda</taxon>
        <taxon>Diplostraca</taxon>
        <taxon>Cladocera</taxon>
        <taxon>Anomopoda</taxon>
        <taxon>Daphniidae</taxon>
        <taxon>Daphnia</taxon>
    </lineage>
</organism>
<dbReference type="InterPro" id="IPR016965">
    <property type="entry name" value="Pase_PHOSPHO-typ"/>
</dbReference>
<protein>
    <recommendedName>
        <fullName evidence="11">Pyridoxal phosphate phosphatase PHOSPHO2</fullName>
    </recommendedName>
</protein>
<dbReference type="OrthoDB" id="10267182at2759"/>
<dbReference type="Proteomes" id="UP000000305">
    <property type="component" value="Unassembled WGS sequence"/>
</dbReference>
<gene>
    <name evidence="9" type="ORF">DAPPUDRAFT_230482</name>
</gene>
<feature type="binding site" evidence="8">
    <location>
        <position position="18"/>
    </location>
    <ligand>
        <name>Mg(2+)</name>
        <dbReference type="ChEBI" id="CHEBI:18420"/>
    </ligand>
</feature>
<evidence type="ECO:0000256" key="5">
    <source>
        <dbReference type="ARBA" id="ARBA00022842"/>
    </source>
</evidence>
<sequence>MSQTAHEGKQEKILLALDFDHTIINDNSDTYVTKLAPKGKIPPEIKSLYSDQGWTHFMSEIFRYLHSNKTTPEQILECMTEISFSPGMVDLLKTLDQSKAETIVISDANYVFIDHILSFHGLKDRVNKIFTNPAKFNDDGRLELEMYHVQDSCSLSTINLCKGQILESYIEERAKENIVFTHVAFIGDGENDFCPSLRLSPKDFVFPREGYSLVKHIEKMKTEKDLHIKASIHTWKSGLDILKVLSDRVPLLAQTTTA</sequence>
<dbReference type="PANTHER" id="PTHR20889">
    <property type="entry name" value="PHOSPHATASE, ORPHAN 1, 2"/>
    <property type="match status" value="1"/>
</dbReference>
<evidence type="ECO:0000313" key="10">
    <source>
        <dbReference type="Proteomes" id="UP000000305"/>
    </source>
</evidence>
<accession>E9G2T8</accession>
<reference evidence="9 10" key="1">
    <citation type="journal article" date="2011" name="Science">
        <title>The ecoresponsive genome of Daphnia pulex.</title>
        <authorList>
            <person name="Colbourne J.K."/>
            <person name="Pfrender M.E."/>
            <person name="Gilbert D."/>
            <person name="Thomas W.K."/>
            <person name="Tucker A."/>
            <person name="Oakley T.H."/>
            <person name="Tokishita S."/>
            <person name="Aerts A."/>
            <person name="Arnold G.J."/>
            <person name="Basu M.K."/>
            <person name="Bauer D.J."/>
            <person name="Caceres C.E."/>
            <person name="Carmel L."/>
            <person name="Casola C."/>
            <person name="Choi J.H."/>
            <person name="Detter J.C."/>
            <person name="Dong Q."/>
            <person name="Dusheyko S."/>
            <person name="Eads B.D."/>
            <person name="Frohlich T."/>
            <person name="Geiler-Samerotte K.A."/>
            <person name="Gerlach D."/>
            <person name="Hatcher P."/>
            <person name="Jogdeo S."/>
            <person name="Krijgsveld J."/>
            <person name="Kriventseva E.V."/>
            <person name="Kultz D."/>
            <person name="Laforsch C."/>
            <person name="Lindquist E."/>
            <person name="Lopez J."/>
            <person name="Manak J.R."/>
            <person name="Muller J."/>
            <person name="Pangilinan J."/>
            <person name="Patwardhan R.P."/>
            <person name="Pitluck S."/>
            <person name="Pritham E.J."/>
            <person name="Rechtsteiner A."/>
            <person name="Rho M."/>
            <person name="Rogozin I.B."/>
            <person name="Sakarya O."/>
            <person name="Salamov A."/>
            <person name="Schaack S."/>
            <person name="Shapiro H."/>
            <person name="Shiga Y."/>
            <person name="Skalitzky C."/>
            <person name="Smith Z."/>
            <person name="Souvorov A."/>
            <person name="Sung W."/>
            <person name="Tang Z."/>
            <person name="Tsuchiya D."/>
            <person name="Tu H."/>
            <person name="Vos H."/>
            <person name="Wang M."/>
            <person name="Wolf Y.I."/>
            <person name="Yamagata H."/>
            <person name="Yamada T."/>
            <person name="Ye Y."/>
            <person name="Shaw J.R."/>
            <person name="Andrews J."/>
            <person name="Crease T.J."/>
            <person name="Tang H."/>
            <person name="Lucas S.M."/>
            <person name="Robertson H.M."/>
            <person name="Bork P."/>
            <person name="Koonin E.V."/>
            <person name="Zdobnov E.M."/>
            <person name="Grigoriev I.V."/>
            <person name="Lynch M."/>
            <person name="Boore J.L."/>
        </authorList>
    </citation>
    <scope>NUCLEOTIDE SEQUENCE [LARGE SCALE GENOMIC DNA]</scope>
</reference>
<dbReference type="InterPro" id="IPR023214">
    <property type="entry name" value="HAD_sf"/>
</dbReference>
<dbReference type="AlphaFoldDB" id="E9G2T8"/>
<feature type="active site" description="Proton donor" evidence="6">
    <location>
        <position position="20"/>
    </location>
</feature>
<dbReference type="GO" id="GO:0046872">
    <property type="term" value="F:metal ion binding"/>
    <property type="evidence" value="ECO:0007669"/>
    <property type="project" value="UniProtKB-KW"/>
</dbReference>
<evidence type="ECO:0000256" key="2">
    <source>
        <dbReference type="ARBA" id="ARBA00008541"/>
    </source>
</evidence>